<sequence length="708" mass="72002">STGSRREVQRRKCRSRGHRERWLSALVLGGAAAASGVGSEVFSVLSSAAPDASLGNKALAGGTLSDVHDVRHRRSWSSTSAAAAAGPLAAVAAAATAGKPDALDGSSRTRSLGALGIGVVAGGVGGALGLGGGFLVVPALNSLLGVQTRLSIGTSAAVVLAVSCASCPAYISHGLVSFRAAAAIAASALLTARVGAQLTGKTNPKLLKRLFGGWLAIVSFLIGAKVLGLIKVGATFAGAGQTAALLPLLCLGSATGFVSGLLGVGGGTVLVPMLSLVFGFPQAEAQGCALLGMVAPAVVSTFTHYQAENIDRSLVWFAVSGALLGGSAGSKVAALLPEQSLRIVFAVVLAAVAVKCAVTVRYGQPLLVLVLFGKLAQRRHPTKPRPRSASEPPGAKEDASPQRSPEEPPGAEEDSPPQRLRAASVQESTMRLLQSMPDAACILNQGSSGSTAPVEDPHLRPHADVVLQLGSMVLALLGTDARGVSTAYTADAPPGVTCAAGHGGAKQYSMSEVTAVSWLSVAVTLLALLALATASPVFWFLAFLVGMLAVAFMMACDPELCLAASLRAARTGVWPWDAEDTAEFFSKRVLPSAFPPARCSQPVAAVARATVELPPEVLLEAKPSALVAAPLEAFLLVPRGSHCRKGLTVHAFTVLASPLPPEQATAQASLQLQGLLGATVMASAAQAFAKCSRVQDAKSTTAMNFKTM</sequence>
<organism evidence="7 8">
    <name type="scientific">Polarella glacialis</name>
    <name type="common">Dinoflagellate</name>
    <dbReference type="NCBI Taxonomy" id="89957"/>
    <lineage>
        <taxon>Eukaryota</taxon>
        <taxon>Sar</taxon>
        <taxon>Alveolata</taxon>
        <taxon>Dinophyceae</taxon>
        <taxon>Suessiales</taxon>
        <taxon>Suessiaceae</taxon>
        <taxon>Polarella</taxon>
    </lineage>
</organism>
<evidence type="ECO:0000256" key="3">
    <source>
        <dbReference type="ARBA" id="ARBA00022989"/>
    </source>
</evidence>
<dbReference type="PANTHER" id="PTHR43701">
    <property type="entry name" value="MEMBRANE TRANSPORTER PROTEIN MJ0441-RELATED"/>
    <property type="match status" value="1"/>
</dbReference>
<feature type="transmembrane region" description="Helical" evidence="6">
    <location>
        <begin position="314"/>
        <end position="337"/>
    </location>
</feature>
<reference evidence="7" key="1">
    <citation type="submission" date="2021-02" db="EMBL/GenBank/DDBJ databases">
        <authorList>
            <person name="Dougan E. K."/>
            <person name="Rhodes N."/>
            <person name="Thang M."/>
            <person name="Chan C."/>
        </authorList>
    </citation>
    <scope>NUCLEOTIDE SEQUENCE</scope>
</reference>
<name>A0A813E7X1_POLGL</name>
<keyword evidence="2 6" id="KW-0812">Transmembrane</keyword>
<feature type="transmembrane region" description="Helical" evidence="6">
    <location>
        <begin position="210"/>
        <end position="230"/>
    </location>
</feature>
<dbReference type="AlphaFoldDB" id="A0A813E7X1"/>
<dbReference type="InterPro" id="IPR002781">
    <property type="entry name" value="TM_pro_TauE-like"/>
</dbReference>
<evidence type="ECO:0000313" key="7">
    <source>
        <dbReference type="EMBL" id="CAE8598094.1"/>
    </source>
</evidence>
<dbReference type="Proteomes" id="UP000654075">
    <property type="component" value="Unassembled WGS sequence"/>
</dbReference>
<feature type="transmembrane region" description="Helical" evidence="6">
    <location>
        <begin position="283"/>
        <end position="302"/>
    </location>
</feature>
<evidence type="ECO:0000256" key="2">
    <source>
        <dbReference type="ARBA" id="ARBA00022692"/>
    </source>
</evidence>
<feature type="transmembrane region" description="Helical" evidence="6">
    <location>
        <begin position="242"/>
        <end position="263"/>
    </location>
</feature>
<dbReference type="GO" id="GO:0016020">
    <property type="term" value="C:membrane"/>
    <property type="evidence" value="ECO:0007669"/>
    <property type="project" value="UniProtKB-SubCell"/>
</dbReference>
<comment type="caution">
    <text evidence="7">The sequence shown here is derived from an EMBL/GenBank/DDBJ whole genome shotgun (WGS) entry which is preliminary data.</text>
</comment>
<feature type="transmembrane region" description="Helical" evidence="6">
    <location>
        <begin position="152"/>
        <end position="171"/>
    </location>
</feature>
<keyword evidence="8" id="KW-1185">Reference proteome</keyword>
<evidence type="ECO:0000256" key="6">
    <source>
        <dbReference type="SAM" id="Phobius"/>
    </source>
</evidence>
<evidence type="ECO:0000256" key="5">
    <source>
        <dbReference type="SAM" id="MobiDB-lite"/>
    </source>
</evidence>
<feature type="non-terminal residue" evidence="7">
    <location>
        <position position="1"/>
    </location>
</feature>
<gene>
    <name evidence="7" type="ORF">PGLA1383_LOCUS16505</name>
</gene>
<dbReference type="PANTHER" id="PTHR43701:SF2">
    <property type="entry name" value="MEMBRANE TRANSPORTER PROTEIN YJNA-RELATED"/>
    <property type="match status" value="1"/>
</dbReference>
<dbReference type="InterPro" id="IPR051598">
    <property type="entry name" value="TSUP/Inactive_protease-like"/>
</dbReference>
<evidence type="ECO:0000256" key="4">
    <source>
        <dbReference type="ARBA" id="ARBA00023136"/>
    </source>
</evidence>
<keyword evidence="3 6" id="KW-1133">Transmembrane helix</keyword>
<feature type="transmembrane region" description="Helical" evidence="6">
    <location>
        <begin position="112"/>
        <end position="140"/>
    </location>
</feature>
<dbReference type="Pfam" id="PF01925">
    <property type="entry name" value="TauE"/>
    <property type="match status" value="2"/>
</dbReference>
<accession>A0A813E7X1</accession>
<proteinExistence type="predicted"/>
<dbReference type="EMBL" id="CAJNNV010010022">
    <property type="protein sequence ID" value="CAE8598094.1"/>
    <property type="molecule type" value="Genomic_DNA"/>
</dbReference>
<feature type="transmembrane region" description="Helical" evidence="6">
    <location>
        <begin position="513"/>
        <end position="531"/>
    </location>
</feature>
<feature type="transmembrane region" description="Helical" evidence="6">
    <location>
        <begin position="343"/>
        <end position="372"/>
    </location>
</feature>
<evidence type="ECO:0000313" key="8">
    <source>
        <dbReference type="Proteomes" id="UP000654075"/>
    </source>
</evidence>
<feature type="compositionally biased region" description="Basic and acidic residues" evidence="5">
    <location>
        <begin position="394"/>
        <end position="406"/>
    </location>
</feature>
<protein>
    <submittedName>
        <fullName evidence="7">Uncharacterized protein</fullName>
    </submittedName>
</protein>
<comment type="subcellular location">
    <subcellularLocation>
        <location evidence="1">Membrane</location>
        <topology evidence="1">Multi-pass membrane protein</topology>
    </subcellularLocation>
</comment>
<keyword evidence="4 6" id="KW-0472">Membrane</keyword>
<feature type="region of interest" description="Disordered" evidence="5">
    <location>
        <begin position="380"/>
        <end position="428"/>
    </location>
</feature>
<evidence type="ECO:0000256" key="1">
    <source>
        <dbReference type="ARBA" id="ARBA00004141"/>
    </source>
</evidence>
<feature type="transmembrane region" description="Helical" evidence="6">
    <location>
        <begin position="21"/>
        <end position="45"/>
    </location>
</feature>